<sequence>MPLRSYTSAPLRLQRPFYPDDSGSCQSAIVHTAGGMVGGDGLDIQVRFGERSQALVTTTAAHKVYRSSGAVAQQRIDLRLEAGAYGEWLPQETILFSGGRFHQSLRVELGPAAVWTGWEITRFGRSARGERFTAGEWQSATEVWQAGRPLWIDRQRLVGGSAVLDSAHGLAGYPVVGAIAILGHDFDPAQLDSLRALAGGADIGVTSLMKGLLCRYRGTSSQQARQWFTQVWQALRPQLGQSAACPPRVWGPSSKSS</sequence>
<accession>A0A8J7AGD8</accession>
<comment type="function">
    <text evidence="3">Required for maturation of urease via the functional incorporation of the urease nickel metallocenter.</text>
</comment>
<comment type="subcellular location">
    <subcellularLocation>
        <location evidence="3">Cytoplasm</location>
    </subcellularLocation>
</comment>
<keyword evidence="3" id="KW-0996">Nickel insertion</keyword>
<dbReference type="GO" id="GO:0005737">
    <property type="term" value="C:cytoplasm"/>
    <property type="evidence" value="ECO:0007669"/>
    <property type="project" value="UniProtKB-SubCell"/>
</dbReference>
<dbReference type="HAMAP" id="MF_01384">
    <property type="entry name" value="UreD"/>
    <property type="match status" value="1"/>
</dbReference>
<evidence type="ECO:0000256" key="2">
    <source>
        <dbReference type="ARBA" id="ARBA00023186"/>
    </source>
</evidence>
<evidence type="ECO:0000256" key="1">
    <source>
        <dbReference type="ARBA" id="ARBA00007177"/>
    </source>
</evidence>
<reference evidence="4" key="1">
    <citation type="submission" date="2020-10" db="EMBL/GenBank/DDBJ databases">
        <authorList>
            <person name="Castelo-Branco R."/>
            <person name="Eusebio N."/>
            <person name="Adriana R."/>
            <person name="Vieira A."/>
            <person name="Brugerolle De Fraissinette N."/>
            <person name="Rezende De Castro R."/>
            <person name="Schneider M.P."/>
            <person name="Vasconcelos V."/>
            <person name="Leao P.N."/>
        </authorList>
    </citation>
    <scope>NUCLEOTIDE SEQUENCE</scope>
    <source>
        <strain evidence="4">LEGE 07310</strain>
    </source>
</reference>
<dbReference type="Proteomes" id="UP000636505">
    <property type="component" value="Unassembled WGS sequence"/>
</dbReference>
<keyword evidence="2 3" id="KW-0143">Chaperone</keyword>
<proteinExistence type="inferred from homology"/>
<dbReference type="PANTHER" id="PTHR33643:SF1">
    <property type="entry name" value="UREASE ACCESSORY PROTEIN D"/>
    <property type="match status" value="1"/>
</dbReference>
<evidence type="ECO:0000256" key="3">
    <source>
        <dbReference type="HAMAP-Rule" id="MF_01384"/>
    </source>
</evidence>
<comment type="similarity">
    <text evidence="1 3">Belongs to the UreD family.</text>
</comment>
<comment type="caution">
    <text evidence="4">The sequence shown here is derived from an EMBL/GenBank/DDBJ whole genome shotgun (WGS) entry which is preliminary data.</text>
</comment>
<dbReference type="InterPro" id="IPR002669">
    <property type="entry name" value="UreD"/>
</dbReference>
<name>A0A8J7AGD8_9CYAN</name>
<gene>
    <name evidence="3" type="primary">ureD</name>
    <name evidence="4" type="ORF">IQ241_15445</name>
</gene>
<organism evidence="4 5">
    <name type="scientific">Vasconcelosia minhoensis LEGE 07310</name>
    <dbReference type="NCBI Taxonomy" id="915328"/>
    <lineage>
        <taxon>Bacteria</taxon>
        <taxon>Bacillati</taxon>
        <taxon>Cyanobacteriota</taxon>
        <taxon>Cyanophyceae</taxon>
        <taxon>Nodosilineales</taxon>
        <taxon>Cymatolegaceae</taxon>
        <taxon>Vasconcelosia</taxon>
        <taxon>Vasconcelosia minhoensis</taxon>
    </lineage>
</organism>
<dbReference type="AlphaFoldDB" id="A0A8J7AGD8"/>
<dbReference type="GO" id="GO:0016151">
    <property type="term" value="F:nickel cation binding"/>
    <property type="evidence" value="ECO:0007669"/>
    <property type="project" value="UniProtKB-UniRule"/>
</dbReference>
<dbReference type="PANTHER" id="PTHR33643">
    <property type="entry name" value="UREASE ACCESSORY PROTEIN D"/>
    <property type="match status" value="1"/>
</dbReference>
<evidence type="ECO:0000313" key="5">
    <source>
        <dbReference type="Proteomes" id="UP000636505"/>
    </source>
</evidence>
<protein>
    <recommendedName>
        <fullName evidence="3">Urease accessory protein UreD</fullName>
    </recommendedName>
</protein>
<keyword evidence="5" id="KW-1185">Reference proteome</keyword>
<comment type="subunit">
    <text evidence="3">UreD, UreF and UreG form a complex that acts as a GTP-hydrolysis-dependent molecular chaperone, activating the urease apoprotein by helping to assemble the nickel containing metallocenter of UreC. The UreE protein probably delivers the nickel.</text>
</comment>
<evidence type="ECO:0000313" key="4">
    <source>
        <dbReference type="EMBL" id="MBE9078671.1"/>
    </source>
</evidence>
<dbReference type="Pfam" id="PF01774">
    <property type="entry name" value="UreD"/>
    <property type="match status" value="1"/>
</dbReference>
<keyword evidence="3" id="KW-0963">Cytoplasm</keyword>
<dbReference type="EMBL" id="JADEXG010000037">
    <property type="protein sequence ID" value="MBE9078671.1"/>
    <property type="molecule type" value="Genomic_DNA"/>
</dbReference>